<protein>
    <submittedName>
        <fullName evidence="1">Uncharacterized protein</fullName>
    </submittedName>
</protein>
<proteinExistence type="predicted"/>
<sequence>MCSASCFDLTKMMMKLMQMAAIAVLLMERKIGSRAVQAVGGPGCVVEDLRRLKRELNACLPQFFEPAAFALPQSRSCCANESAHCCYGLRSALPVGDACICTFMLHAVRRSQGRPYSLDVPSALLQLSSQCRVDFGYSSSASARKCGPFYIP</sequence>
<comment type="caution">
    <text evidence="1">The sequence shown here is derived from an EMBL/GenBank/DDBJ whole genome shotgun (WGS) entry which is preliminary data.</text>
</comment>
<dbReference type="OrthoDB" id="10436504at2759"/>
<reference evidence="1" key="1">
    <citation type="submission" date="2021-01" db="EMBL/GenBank/DDBJ databases">
        <title>Adiantum capillus-veneris genome.</title>
        <authorList>
            <person name="Fang Y."/>
            <person name="Liao Q."/>
        </authorList>
    </citation>
    <scope>NUCLEOTIDE SEQUENCE</scope>
    <source>
        <strain evidence="1">H3</strain>
        <tissue evidence="1">Leaf</tissue>
    </source>
</reference>
<dbReference type="AlphaFoldDB" id="A0A9D4ZF17"/>
<evidence type="ECO:0000313" key="2">
    <source>
        <dbReference type="Proteomes" id="UP000886520"/>
    </source>
</evidence>
<evidence type="ECO:0000313" key="1">
    <source>
        <dbReference type="EMBL" id="KAI5070915.1"/>
    </source>
</evidence>
<gene>
    <name evidence="1" type="ORF">GOP47_0013166</name>
</gene>
<dbReference type="Proteomes" id="UP000886520">
    <property type="component" value="Chromosome 13"/>
</dbReference>
<keyword evidence="2" id="KW-1185">Reference proteome</keyword>
<accession>A0A9D4ZF17</accession>
<organism evidence="1 2">
    <name type="scientific">Adiantum capillus-veneris</name>
    <name type="common">Maidenhair fern</name>
    <dbReference type="NCBI Taxonomy" id="13818"/>
    <lineage>
        <taxon>Eukaryota</taxon>
        <taxon>Viridiplantae</taxon>
        <taxon>Streptophyta</taxon>
        <taxon>Embryophyta</taxon>
        <taxon>Tracheophyta</taxon>
        <taxon>Polypodiopsida</taxon>
        <taxon>Polypodiidae</taxon>
        <taxon>Polypodiales</taxon>
        <taxon>Pteridineae</taxon>
        <taxon>Pteridaceae</taxon>
        <taxon>Vittarioideae</taxon>
        <taxon>Adiantum</taxon>
    </lineage>
</organism>
<name>A0A9D4ZF17_ADICA</name>
<dbReference type="EMBL" id="JABFUD020000013">
    <property type="protein sequence ID" value="KAI5070915.1"/>
    <property type="molecule type" value="Genomic_DNA"/>
</dbReference>